<reference evidence="1" key="1">
    <citation type="submission" date="2020-05" db="EMBL/GenBank/DDBJ databases">
        <authorList>
            <person name="Chiriac C."/>
            <person name="Salcher M."/>
            <person name="Ghai R."/>
            <person name="Kavagutti S V."/>
        </authorList>
    </citation>
    <scope>NUCLEOTIDE SEQUENCE</scope>
</reference>
<proteinExistence type="predicted"/>
<dbReference type="EMBL" id="CAFBMF010000112">
    <property type="protein sequence ID" value="CAB4909007.1"/>
    <property type="molecule type" value="Genomic_DNA"/>
</dbReference>
<protein>
    <submittedName>
        <fullName evidence="1">Unannotated protein</fullName>
    </submittedName>
</protein>
<sequence length="101" mass="11236">MLFDRRFNNTNDVGFDRHVASHDGDLRAQLAAAFCDYFEHLGAASRQNKIGAFFGETFGEALAQTVRSSGNQNCLTCELTHEMIPFQIAGCSAVREQIYSQ</sequence>
<name>A0A6J7GKP1_9ZZZZ</name>
<evidence type="ECO:0000313" key="1">
    <source>
        <dbReference type="EMBL" id="CAB4909007.1"/>
    </source>
</evidence>
<dbReference type="AlphaFoldDB" id="A0A6J7GKP1"/>
<organism evidence="1">
    <name type="scientific">freshwater metagenome</name>
    <dbReference type="NCBI Taxonomy" id="449393"/>
    <lineage>
        <taxon>unclassified sequences</taxon>
        <taxon>metagenomes</taxon>
        <taxon>ecological metagenomes</taxon>
    </lineage>
</organism>
<accession>A0A6J7GKP1</accession>
<gene>
    <name evidence="1" type="ORF">UFOPK3494_01399</name>
</gene>